<evidence type="ECO:0000313" key="4">
    <source>
        <dbReference type="EMBL" id="VFT79196.1"/>
    </source>
</evidence>
<name>A0A485KA50_9STRA</name>
<dbReference type="Pfam" id="PF13087">
    <property type="entry name" value="AAA_12"/>
    <property type="match status" value="1"/>
</dbReference>
<sequence length="566" mass="62927">MRWLGRIYPDELAEICGELEDDEGFAMQGGVKAQEKHFRQWEAGEIKRPQGQIPVPDMWKLTRAARAAQLVEWRDEFANVYTNQCAGDFEAYQECVQKIAELSNAKTLRLLKNATVVGMTTTGCAMHQDLVRCLAPHVVMCEEAGEVLEAHLLSCLTSATQHVIQIGDHKQLRPLVSEFKLSAQAGNGFDLDISMFERLASTPTTRDGLVTLHTQRRMRPAISDLLRKTLYPSLRDGESVTKYPPLHGFAHPLWFCSHEFPESKSDVSLTNPGEADFVVELVLYALKQGHNDVAVLTPYLGQLDLLRNQLAAKHVWTALEEKDEEALTALAEVDNIQPAARYLGPGGNMKSLRDCVRLSTVDNFQGNEADFVIVSTVRSNKNGQTGFLKVLNRVNVMLSRAKHAMLMLGSESTIRQCSKAKMFYNVLDILEDKNLLDNHVRLTCIKHGAETRVTCAKDMQRLVPGGGCQLPCDMRLPCGHACTKLCHVDDISHAINVCFEPCSKTVASCGHMCQQPCHAPCQCTNVLPQIMLPCSHIAKNVPCFQATQRGGLPKCKACVYDKRIKT</sequence>
<keyword evidence="5" id="KW-1185">Reference proteome</keyword>
<dbReference type="OrthoDB" id="2423195at2759"/>
<dbReference type="GO" id="GO:0031380">
    <property type="term" value="C:nuclear RNA-directed RNA polymerase complex"/>
    <property type="evidence" value="ECO:0007669"/>
    <property type="project" value="TreeGrafter"/>
</dbReference>
<dbReference type="GO" id="GO:0031048">
    <property type="term" value="P:regulatory ncRNA-mediated heterochromatin formation"/>
    <property type="evidence" value="ECO:0007669"/>
    <property type="project" value="TreeGrafter"/>
</dbReference>
<evidence type="ECO:0000313" key="5">
    <source>
        <dbReference type="Proteomes" id="UP000332933"/>
    </source>
</evidence>
<organism evidence="4 5">
    <name type="scientific">Aphanomyces stellatus</name>
    <dbReference type="NCBI Taxonomy" id="120398"/>
    <lineage>
        <taxon>Eukaryota</taxon>
        <taxon>Sar</taxon>
        <taxon>Stramenopiles</taxon>
        <taxon>Oomycota</taxon>
        <taxon>Saprolegniomycetes</taxon>
        <taxon>Saprolegniales</taxon>
        <taxon>Verrucalvaceae</taxon>
        <taxon>Aphanomyces</taxon>
    </lineage>
</organism>
<feature type="domain" description="DNA2/NAM7 helicase-like C-terminal" evidence="2">
    <location>
        <begin position="191"/>
        <end position="411"/>
    </location>
</feature>
<dbReference type="CDD" id="cd18808">
    <property type="entry name" value="SF1_C_Upf1"/>
    <property type="match status" value="1"/>
</dbReference>
<dbReference type="Pfam" id="PF13086">
    <property type="entry name" value="AAA_11"/>
    <property type="match status" value="1"/>
</dbReference>
<proteinExistence type="predicted"/>
<dbReference type="SUPFAM" id="SSF52540">
    <property type="entry name" value="P-loop containing nucleoside triphosphate hydrolases"/>
    <property type="match status" value="1"/>
</dbReference>
<reference evidence="4 5" key="1">
    <citation type="submission" date="2019-03" db="EMBL/GenBank/DDBJ databases">
        <authorList>
            <person name="Gaulin E."/>
            <person name="Dumas B."/>
        </authorList>
    </citation>
    <scope>NUCLEOTIDE SEQUENCE [LARGE SCALE GENOMIC DNA]</scope>
    <source>
        <strain evidence="4">CBS 568.67</strain>
    </source>
</reference>
<accession>A0A485KA50</accession>
<dbReference type="InterPro" id="IPR027417">
    <property type="entry name" value="P-loop_NTPase"/>
</dbReference>
<dbReference type="PANTHER" id="PTHR10887">
    <property type="entry name" value="DNA2/NAM7 HELICASE FAMILY"/>
    <property type="match status" value="1"/>
</dbReference>
<evidence type="ECO:0000259" key="2">
    <source>
        <dbReference type="Pfam" id="PF13087"/>
    </source>
</evidence>
<gene>
    <name evidence="4" type="primary">Aste57867_1991</name>
    <name evidence="3" type="ORF">As57867_001989</name>
    <name evidence="4" type="ORF">ASTE57867_1991</name>
</gene>
<dbReference type="InterPro" id="IPR041677">
    <property type="entry name" value="DNA2/NAM7_AAA_11"/>
</dbReference>
<evidence type="ECO:0000259" key="1">
    <source>
        <dbReference type="Pfam" id="PF13086"/>
    </source>
</evidence>
<dbReference type="InterPro" id="IPR041679">
    <property type="entry name" value="DNA2/NAM7-like_C"/>
</dbReference>
<feature type="domain" description="DNA2/NAM7 helicase helicase" evidence="1">
    <location>
        <begin position="93"/>
        <end position="176"/>
    </location>
</feature>
<dbReference type="Gene3D" id="3.40.50.300">
    <property type="entry name" value="P-loop containing nucleotide triphosphate hydrolases"/>
    <property type="match status" value="2"/>
</dbReference>
<dbReference type="EMBL" id="VJMH01000193">
    <property type="protein sequence ID" value="KAF0717965.1"/>
    <property type="molecule type" value="Genomic_DNA"/>
</dbReference>
<evidence type="ECO:0000313" key="3">
    <source>
        <dbReference type="EMBL" id="KAF0717965.1"/>
    </source>
</evidence>
<dbReference type="Proteomes" id="UP000332933">
    <property type="component" value="Unassembled WGS sequence"/>
</dbReference>
<dbReference type="InterPro" id="IPR045055">
    <property type="entry name" value="DNA2/NAM7-like"/>
</dbReference>
<protein>
    <submittedName>
        <fullName evidence="4">Aste57867_1991 protein</fullName>
    </submittedName>
</protein>
<dbReference type="EMBL" id="CAADRA010000193">
    <property type="protein sequence ID" value="VFT79196.1"/>
    <property type="molecule type" value="Genomic_DNA"/>
</dbReference>
<dbReference type="PANTHER" id="PTHR10887:SF341">
    <property type="entry name" value="NFX1-TYPE ZINC FINGER-CONTAINING PROTEIN 1"/>
    <property type="match status" value="1"/>
</dbReference>
<dbReference type="GO" id="GO:0004386">
    <property type="term" value="F:helicase activity"/>
    <property type="evidence" value="ECO:0007669"/>
    <property type="project" value="InterPro"/>
</dbReference>
<reference evidence="3" key="2">
    <citation type="submission" date="2019-06" db="EMBL/GenBank/DDBJ databases">
        <title>Genomics analysis of Aphanomyces spp. identifies a new class of oomycete effector associated with host adaptation.</title>
        <authorList>
            <person name="Gaulin E."/>
        </authorList>
    </citation>
    <scope>NUCLEOTIDE SEQUENCE</scope>
    <source>
        <strain evidence="3">CBS 578.67</strain>
    </source>
</reference>
<dbReference type="AlphaFoldDB" id="A0A485KA50"/>
<dbReference type="InterPro" id="IPR047187">
    <property type="entry name" value="SF1_C_Upf1"/>
</dbReference>